<dbReference type="PANTHER" id="PTHR34818:SF1">
    <property type="entry name" value="PROTEIN BLI-3"/>
    <property type="match status" value="1"/>
</dbReference>
<dbReference type="Gene3D" id="2.30.110.10">
    <property type="entry name" value="Electron Transport, Fmn-binding Protein, Chain A"/>
    <property type="match status" value="1"/>
</dbReference>
<comment type="caution">
    <text evidence="2">The sequence shown here is derived from an EMBL/GenBank/DDBJ whole genome shotgun (WGS) entry which is preliminary data.</text>
</comment>
<dbReference type="RefSeq" id="WP_236338018.1">
    <property type="nucleotide sequence ID" value="NZ_JAKIJS010000002.1"/>
</dbReference>
<dbReference type="EMBL" id="JAKIJS010000002">
    <property type="protein sequence ID" value="MCF6139251.1"/>
    <property type="molecule type" value="Genomic_DNA"/>
</dbReference>
<reference evidence="2 3" key="1">
    <citation type="submission" date="2022-01" db="EMBL/GenBank/DDBJ databases">
        <title>Alkalihalobacillus sp. EGI L200015, a novel bacterium isolated from a salt lake sediment.</title>
        <authorList>
            <person name="Gao L."/>
            <person name="Fang B.-Z."/>
            <person name="Li W.-J."/>
        </authorList>
    </citation>
    <scope>NUCLEOTIDE SEQUENCE [LARGE SCALE GENOMIC DNA]</scope>
    <source>
        <strain evidence="2 3">KCTC 12718</strain>
    </source>
</reference>
<protein>
    <submittedName>
        <fullName evidence="2">Pyridoxamine 5'-phosphate oxidase family protein</fullName>
    </submittedName>
</protein>
<dbReference type="InterPro" id="IPR011576">
    <property type="entry name" value="Pyridox_Oxase_N"/>
</dbReference>
<name>A0ABS9H5S6_9BACL</name>
<dbReference type="Proteomes" id="UP001649381">
    <property type="component" value="Unassembled WGS sequence"/>
</dbReference>
<dbReference type="SUPFAM" id="SSF50475">
    <property type="entry name" value="FMN-binding split barrel"/>
    <property type="match status" value="1"/>
</dbReference>
<feature type="domain" description="Pyridoxamine 5'-phosphate oxidase N-terminal" evidence="1">
    <location>
        <begin position="6"/>
        <end position="127"/>
    </location>
</feature>
<proteinExistence type="predicted"/>
<dbReference type="PANTHER" id="PTHR34818">
    <property type="entry name" value="PROTEIN BLI-3"/>
    <property type="match status" value="1"/>
</dbReference>
<sequence>MAEKDLKDKILNVLDKSKFGTLATVKNNKPHSRYMTYHHDDLTLYTPTDKDTHKTEEIEENPNVHILLGYNGDGLKDAFVEVEGTATIKSDQDLKDKLWSKNMEKWFDGPNDPNYIVLEIKPTLYRLMNSDSKTPQVLKV</sequence>
<organism evidence="2 3">
    <name type="scientific">Pseudalkalibacillus berkeleyi</name>
    <dbReference type="NCBI Taxonomy" id="1069813"/>
    <lineage>
        <taxon>Bacteria</taxon>
        <taxon>Bacillati</taxon>
        <taxon>Bacillota</taxon>
        <taxon>Bacilli</taxon>
        <taxon>Bacillales</taxon>
        <taxon>Fictibacillaceae</taxon>
        <taxon>Pseudalkalibacillus</taxon>
    </lineage>
</organism>
<dbReference type="InterPro" id="IPR052917">
    <property type="entry name" value="Stress-Dev_Protein"/>
</dbReference>
<dbReference type="Pfam" id="PF01243">
    <property type="entry name" value="PNPOx_N"/>
    <property type="match status" value="1"/>
</dbReference>
<evidence type="ECO:0000313" key="2">
    <source>
        <dbReference type="EMBL" id="MCF6139251.1"/>
    </source>
</evidence>
<evidence type="ECO:0000313" key="3">
    <source>
        <dbReference type="Proteomes" id="UP001649381"/>
    </source>
</evidence>
<evidence type="ECO:0000259" key="1">
    <source>
        <dbReference type="Pfam" id="PF01243"/>
    </source>
</evidence>
<gene>
    <name evidence="2" type="ORF">L2716_16060</name>
</gene>
<dbReference type="InterPro" id="IPR012349">
    <property type="entry name" value="Split_barrel_FMN-bd"/>
</dbReference>
<accession>A0ABS9H5S6</accession>
<keyword evidence="3" id="KW-1185">Reference proteome</keyword>